<evidence type="ECO:0000313" key="3">
    <source>
        <dbReference type="EMBL" id="KAK2193269.1"/>
    </source>
</evidence>
<feature type="compositionally biased region" description="Basic and acidic residues" evidence="2">
    <location>
        <begin position="1"/>
        <end position="12"/>
    </location>
</feature>
<reference evidence="3" key="1">
    <citation type="journal article" date="2023" name="Mol. Biol. Evol.">
        <title>Third-Generation Sequencing Reveals the Adaptive Role of the Epigenome in Three Deep-Sea Polychaetes.</title>
        <authorList>
            <person name="Perez M."/>
            <person name="Aroh O."/>
            <person name="Sun Y."/>
            <person name="Lan Y."/>
            <person name="Juniper S.K."/>
            <person name="Young C.R."/>
            <person name="Angers B."/>
            <person name="Qian P.Y."/>
        </authorList>
    </citation>
    <scope>NUCLEOTIDE SEQUENCE</scope>
    <source>
        <strain evidence="3">R07B-5</strain>
    </source>
</reference>
<sequence>MDDLETKPEGNKTDNANGDVNPDEDDDDDDDDDKAEEENNEDDGILFYVNKDGLPMKHDTWQRMWSHAAKLYPDAAKTINTIRNTAPEGEVPVAPPPSFSQHTSLPEKLELIQKYISDLQYNHTGTQFFEIRKNRPITGLMDSAKEMIREALPIKCLEAVILATYLTNGMTSLDRFPVSFRTVFGGHEHRHVVLGVHFNGYYGALGMSRRDDLMYKPLTFRSLSDLVLDYVLAYNRYWHDVRKVKIGSKIPHDPHSFVSIEWKQCSLNVMNISRTQLCRDLNRYAREIRSPMAPMKMTEKWPTHLRKGMAYSDAAARAKEDVKLLSKRTRDTSNKLTPTKDQTPDSLKPNSNTPNVDVRSIYVAASAKLKRCRYGG</sequence>
<dbReference type="GO" id="GO:0005737">
    <property type="term" value="C:cytoplasm"/>
    <property type="evidence" value="ECO:0007669"/>
    <property type="project" value="InterPro"/>
</dbReference>
<evidence type="ECO:0008006" key="5">
    <source>
        <dbReference type="Google" id="ProtNLM"/>
    </source>
</evidence>
<dbReference type="Proteomes" id="UP001209878">
    <property type="component" value="Unassembled WGS sequence"/>
</dbReference>
<feature type="compositionally biased region" description="Acidic residues" evidence="2">
    <location>
        <begin position="21"/>
        <end position="44"/>
    </location>
</feature>
<dbReference type="InterPro" id="IPR028131">
    <property type="entry name" value="VASH1"/>
</dbReference>
<protein>
    <recommendedName>
        <fullName evidence="5">Vasohibin</fullName>
    </recommendedName>
</protein>
<evidence type="ECO:0000256" key="1">
    <source>
        <dbReference type="PIRSR" id="PIRSR628131-1"/>
    </source>
</evidence>
<evidence type="ECO:0000313" key="4">
    <source>
        <dbReference type="Proteomes" id="UP001209878"/>
    </source>
</evidence>
<keyword evidence="4" id="KW-1185">Reference proteome</keyword>
<dbReference type="PANTHER" id="PTHR15750:SF2">
    <property type="entry name" value="VASOHIBIN"/>
    <property type="match status" value="1"/>
</dbReference>
<comment type="caution">
    <text evidence="3">The sequence shown here is derived from an EMBL/GenBank/DDBJ whole genome shotgun (WGS) entry which is preliminary data.</text>
</comment>
<feature type="active site" evidence="1">
    <location>
        <position position="191"/>
    </location>
</feature>
<gene>
    <name evidence="3" type="ORF">NP493_16g07036</name>
</gene>
<dbReference type="PANTHER" id="PTHR15750">
    <property type="entry name" value="VASOHIBIN-1-LIKE ISOFORM X2"/>
    <property type="match status" value="1"/>
</dbReference>
<feature type="active site" evidence="1">
    <location>
        <position position="208"/>
    </location>
</feature>
<evidence type="ECO:0000256" key="2">
    <source>
        <dbReference type="SAM" id="MobiDB-lite"/>
    </source>
</evidence>
<dbReference type="EMBL" id="JAODUO010000015">
    <property type="protein sequence ID" value="KAK2193269.1"/>
    <property type="molecule type" value="Genomic_DNA"/>
</dbReference>
<name>A0AAD9UKV5_RIDPI</name>
<feature type="active site" evidence="1">
    <location>
        <position position="156"/>
    </location>
</feature>
<feature type="compositionally biased region" description="Polar residues" evidence="2">
    <location>
        <begin position="334"/>
        <end position="355"/>
    </location>
</feature>
<dbReference type="Pfam" id="PF14822">
    <property type="entry name" value="Vasohibin"/>
    <property type="match status" value="1"/>
</dbReference>
<dbReference type="AlphaFoldDB" id="A0AAD9UKV5"/>
<organism evidence="3 4">
    <name type="scientific">Ridgeia piscesae</name>
    <name type="common">Tubeworm</name>
    <dbReference type="NCBI Taxonomy" id="27915"/>
    <lineage>
        <taxon>Eukaryota</taxon>
        <taxon>Metazoa</taxon>
        <taxon>Spiralia</taxon>
        <taxon>Lophotrochozoa</taxon>
        <taxon>Annelida</taxon>
        <taxon>Polychaeta</taxon>
        <taxon>Sedentaria</taxon>
        <taxon>Canalipalpata</taxon>
        <taxon>Sabellida</taxon>
        <taxon>Siboglinidae</taxon>
        <taxon>Ridgeia</taxon>
    </lineage>
</organism>
<feature type="region of interest" description="Disordered" evidence="2">
    <location>
        <begin position="325"/>
        <end position="355"/>
    </location>
</feature>
<accession>A0AAD9UKV5</accession>
<proteinExistence type="predicted"/>
<feature type="region of interest" description="Disordered" evidence="2">
    <location>
        <begin position="1"/>
        <end position="44"/>
    </location>
</feature>